<dbReference type="Proteomes" id="UP000323632">
    <property type="component" value="Unassembled WGS sequence"/>
</dbReference>
<gene>
    <name evidence="1" type="ORF">F0919_16940</name>
</gene>
<reference evidence="1 2" key="1">
    <citation type="submission" date="2019-09" db="EMBL/GenBank/DDBJ databases">
        <title>Genome sequence and assembly of Taibaiella sp.</title>
        <authorList>
            <person name="Chhetri G."/>
        </authorList>
    </citation>
    <scope>NUCLEOTIDE SEQUENCE [LARGE SCALE GENOMIC DNA]</scope>
    <source>
        <strain evidence="1 2">KVB11</strain>
    </source>
</reference>
<dbReference type="Gene3D" id="3.40.1000.10">
    <property type="entry name" value="Mog1/PsbP, alpha/beta/alpha sandwich"/>
    <property type="match status" value="1"/>
</dbReference>
<proteinExistence type="predicted"/>
<accession>A0A5M6CBV0</accession>
<dbReference type="EMBL" id="VWSH01000004">
    <property type="protein sequence ID" value="KAA5532473.1"/>
    <property type="molecule type" value="Genomic_DNA"/>
</dbReference>
<evidence type="ECO:0000313" key="1">
    <source>
        <dbReference type="EMBL" id="KAA5532473.1"/>
    </source>
</evidence>
<protein>
    <submittedName>
        <fullName evidence="1">Uncharacterized protein</fullName>
    </submittedName>
</protein>
<comment type="caution">
    <text evidence="1">The sequence shown here is derived from an EMBL/GenBank/DDBJ whole genome shotgun (WGS) entry which is preliminary data.</text>
</comment>
<keyword evidence="2" id="KW-1185">Reference proteome</keyword>
<sequence>MKLSYFLIAMMICLSFHSCISNKEKKPAEILREMSRSPDSKIGSENFQFSLPEGWFRVDTILEGNKITFLIKENDNLRPIINVTNEFMRNKSHEAYVDGTKGELLNNMDVQLIDNGSFPVSEKNCIWYTYNRAQNGIKREMAYYSIANNGVSCNITAGVNPGGLKKYKQVFDEIVKSFRVKN</sequence>
<organism evidence="1 2">
    <name type="scientific">Taibaiella lutea</name>
    <dbReference type="NCBI Taxonomy" id="2608001"/>
    <lineage>
        <taxon>Bacteria</taxon>
        <taxon>Pseudomonadati</taxon>
        <taxon>Bacteroidota</taxon>
        <taxon>Chitinophagia</taxon>
        <taxon>Chitinophagales</taxon>
        <taxon>Chitinophagaceae</taxon>
        <taxon>Taibaiella</taxon>
    </lineage>
</organism>
<evidence type="ECO:0000313" key="2">
    <source>
        <dbReference type="Proteomes" id="UP000323632"/>
    </source>
</evidence>
<name>A0A5M6CBV0_9BACT</name>
<dbReference type="AlphaFoldDB" id="A0A5M6CBV0"/>
<dbReference type="RefSeq" id="WP_150033976.1">
    <property type="nucleotide sequence ID" value="NZ_VWSH01000004.1"/>
</dbReference>